<dbReference type="SUPFAM" id="SSF54427">
    <property type="entry name" value="NTF2-like"/>
    <property type="match status" value="1"/>
</dbReference>
<dbReference type="Proteomes" id="UP000218785">
    <property type="component" value="Chromosome"/>
</dbReference>
<dbReference type="EMBL" id="AP018248">
    <property type="protein sequence ID" value="BAY98571.1"/>
    <property type="molecule type" value="Genomic_DNA"/>
</dbReference>
<dbReference type="InterPro" id="IPR011944">
    <property type="entry name" value="Steroid_delta5-4_isomerase"/>
</dbReference>
<dbReference type="AlphaFoldDB" id="A0A1Z4MZ03"/>
<dbReference type="Gene3D" id="3.10.450.50">
    <property type="match status" value="1"/>
</dbReference>
<accession>A0A1Z4MZ03</accession>
<proteinExistence type="predicted"/>
<protein>
    <recommendedName>
        <fullName evidence="1">DUF4440 domain-containing protein</fullName>
    </recommendedName>
</protein>
<evidence type="ECO:0000313" key="2">
    <source>
        <dbReference type="EMBL" id="BAY98571.1"/>
    </source>
</evidence>
<feature type="domain" description="DUF4440" evidence="1">
    <location>
        <begin position="41"/>
        <end position="147"/>
    </location>
</feature>
<evidence type="ECO:0000313" key="3">
    <source>
        <dbReference type="Proteomes" id="UP000218785"/>
    </source>
</evidence>
<dbReference type="Pfam" id="PF14534">
    <property type="entry name" value="DUF4440"/>
    <property type="match status" value="1"/>
</dbReference>
<name>A0A1Z4MZ03_9CYAN</name>
<dbReference type="InterPro" id="IPR032710">
    <property type="entry name" value="NTF2-like_dom_sf"/>
</dbReference>
<evidence type="ECO:0000259" key="1">
    <source>
        <dbReference type="Pfam" id="PF14534"/>
    </source>
</evidence>
<gene>
    <name evidence="2" type="ORF">NIES37_25220</name>
</gene>
<organism evidence="2 3">
    <name type="scientific">Tolypothrix tenuis PCC 7101</name>
    <dbReference type="NCBI Taxonomy" id="231146"/>
    <lineage>
        <taxon>Bacteria</taxon>
        <taxon>Bacillati</taxon>
        <taxon>Cyanobacteriota</taxon>
        <taxon>Cyanophyceae</taxon>
        <taxon>Nostocales</taxon>
        <taxon>Tolypothrichaceae</taxon>
        <taxon>Tolypothrix</taxon>
    </lineage>
</organism>
<dbReference type="NCBIfam" id="TIGR02246">
    <property type="entry name" value="SgcJ/EcaC family oxidoreductase"/>
    <property type="match status" value="1"/>
</dbReference>
<sequence>MFFYLEVPEKGFDRNYILKFIIISKLQAMITTTTLSIRDAIVAANKNFMQTFAQGDAASLANLYTQDAQIFPTHSDLIGTRQGIKEFWSAIFRLNISQATLETQEVESHGNTAIEVGKYLLSDRNGQMVDKGKYIVVWKQENGQWRLHRDMWNSSLPV</sequence>
<dbReference type="KEGG" id="ttq:NIES37_25220"/>
<reference evidence="2 3" key="1">
    <citation type="submission" date="2017-06" db="EMBL/GenBank/DDBJ databases">
        <title>Genome sequencing of cyanobaciteial culture collection at National Institute for Environmental Studies (NIES).</title>
        <authorList>
            <person name="Hirose Y."/>
            <person name="Shimura Y."/>
            <person name="Fujisawa T."/>
            <person name="Nakamura Y."/>
            <person name="Kawachi M."/>
        </authorList>
    </citation>
    <scope>NUCLEOTIDE SEQUENCE [LARGE SCALE GENOMIC DNA]</scope>
    <source>
        <strain evidence="2 3">NIES-37</strain>
    </source>
</reference>
<dbReference type="InterPro" id="IPR027843">
    <property type="entry name" value="DUF4440"/>
</dbReference>
<keyword evidence="3" id="KW-1185">Reference proteome</keyword>